<dbReference type="Gene3D" id="3.40.50.2020">
    <property type="match status" value="1"/>
</dbReference>
<sequence length="206" mass="22454">MTKPSEQDRAPTPPQETAPGAVDTVDSYVAPHVEVLFDAETIAARNRELVEQIVAAKPSKLVVIAVLKGSFVFAADLIRAMHAAGLAPEVEFITLSSYRDARVSSGQVAVLRDIDSDVRGRDVLLVDDILESGRTLAFAKDLLAARGARRVMVCVLLEKPHKRAVQIDADFVGFKCPDYFVVGYGMDVSHAYRQLPFIGYIPDLEG</sequence>
<comment type="similarity">
    <text evidence="4 15">Belongs to the purine/pyrimidine phosphoribosyltransferase family.</text>
</comment>
<dbReference type="NCBIfam" id="TIGR01203">
    <property type="entry name" value="HGPRTase"/>
    <property type="match status" value="1"/>
</dbReference>
<evidence type="ECO:0000256" key="15">
    <source>
        <dbReference type="RuleBase" id="RU364099"/>
    </source>
</evidence>
<dbReference type="AlphaFoldDB" id="A0A839Z8Z7"/>
<evidence type="ECO:0000256" key="8">
    <source>
        <dbReference type="ARBA" id="ARBA00022679"/>
    </source>
</evidence>
<keyword evidence="12 15" id="KW-0460">Magnesium</keyword>
<dbReference type="EMBL" id="JACICD010000002">
    <property type="protein sequence ID" value="MBB3770895.1"/>
    <property type="molecule type" value="Genomic_DNA"/>
</dbReference>
<evidence type="ECO:0000256" key="4">
    <source>
        <dbReference type="ARBA" id="ARBA00008391"/>
    </source>
</evidence>
<comment type="subcellular location">
    <subcellularLocation>
        <location evidence="2 15">Cytoplasm</location>
    </subcellularLocation>
</comment>
<keyword evidence="7 15" id="KW-0328">Glycosyltransferase</keyword>
<comment type="catalytic activity">
    <reaction evidence="13">
        <text>GMP + diphosphate = guanine + 5-phospho-alpha-D-ribose 1-diphosphate</text>
        <dbReference type="Rhea" id="RHEA:25424"/>
        <dbReference type="ChEBI" id="CHEBI:16235"/>
        <dbReference type="ChEBI" id="CHEBI:33019"/>
        <dbReference type="ChEBI" id="CHEBI:58017"/>
        <dbReference type="ChEBI" id="CHEBI:58115"/>
        <dbReference type="EC" id="2.4.2.8"/>
    </reaction>
    <physiologicalReaction direction="right-to-left" evidence="13">
        <dbReference type="Rhea" id="RHEA:25426"/>
    </physiologicalReaction>
</comment>
<keyword evidence="8 15" id="KW-0808">Transferase</keyword>
<gene>
    <name evidence="18" type="ORF">FHS55_001490</name>
</gene>
<dbReference type="CDD" id="cd06223">
    <property type="entry name" value="PRTases_typeI"/>
    <property type="match status" value="1"/>
</dbReference>
<evidence type="ECO:0000256" key="16">
    <source>
        <dbReference type="SAM" id="MobiDB-lite"/>
    </source>
</evidence>
<evidence type="ECO:0000256" key="11">
    <source>
        <dbReference type="ARBA" id="ARBA00022741"/>
    </source>
</evidence>
<reference evidence="18 19" key="1">
    <citation type="submission" date="2020-08" db="EMBL/GenBank/DDBJ databases">
        <title>Genomic Encyclopedia of Type Strains, Phase IV (KMG-IV): sequencing the most valuable type-strain genomes for metagenomic binning, comparative biology and taxonomic classification.</title>
        <authorList>
            <person name="Goeker M."/>
        </authorList>
    </citation>
    <scope>NUCLEOTIDE SEQUENCE [LARGE SCALE GENOMIC DNA]</scope>
    <source>
        <strain evidence="18 19">DSM 5895</strain>
    </source>
</reference>
<evidence type="ECO:0000256" key="7">
    <source>
        <dbReference type="ARBA" id="ARBA00022676"/>
    </source>
</evidence>
<proteinExistence type="inferred from homology"/>
<dbReference type="PANTHER" id="PTHR43340:SF1">
    <property type="entry name" value="HYPOXANTHINE PHOSPHORIBOSYLTRANSFERASE"/>
    <property type="match status" value="1"/>
</dbReference>
<dbReference type="GO" id="GO:0032264">
    <property type="term" value="P:IMP salvage"/>
    <property type="evidence" value="ECO:0007669"/>
    <property type="project" value="UniProtKB-UniPathway"/>
</dbReference>
<keyword evidence="9 15" id="KW-0479">Metal-binding</keyword>
<evidence type="ECO:0000256" key="6">
    <source>
        <dbReference type="ARBA" id="ARBA00022490"/>
    </source>
</evidence>
<comment type="pathway">
    <text evidence="3 15">Purine metabolism; IMP biosynthesis via salvage pathway; IMP from hypoxanthine: step 1/1.</text>
</comment>
<evidence type="ECO:0000256" key="3">
    <source>
        <dbReference type="ARBA" id="ARBA00004669"/>
    </source>
</evidence>
<evidence type="ECO:0000256" key="12">
    <source>
        <dbReference type="ARBA" id="ARBA00022842"/>
    </source>
</evidence>
<dbReference type="GO" id="GO:0006178">
    <property type="term" value="P:guanine salvage"/>
    <property type="evidence" value="ECO:0007669"/>
    <property type="project" value="TreeGrafter"/>
</dbReference>
<organism evidence="18 19">
    <name type="scientific">Ancylobacter tetraedralis</name>
    <dbReference type="NCBI Taxonomy" id="217068"/>
    <lineage>
        <taxon>Bacteria</taxon>
        <taxon>Pseudomonadati</taxon>
        <taxon>Pseudomonadota</taxon>
        <taxon>Alphaproteobacteria</taxon>
        <taxon>Hyphomicrobiales</taxon>
        <taxon>Xanthobacteraceae</taxon>
        <taxon>Ancylobacter</taxon>
    </lineage>
</organism>
<protein>
    <recommendedName>
        <fullName evidence="5 15">Hypoxanthine phosphoribosyltransferase</fullName>
        <ecNumber evidence="5 15">2.4.2.8</ecNumber>
    </recommendedName>
</protein>
<dbReference type="GO" id="GO:0005829">
    <property type="term" value="C:cytosol"/>
    <property type="evidence" value="ECO:0007669"/>
    <property type="project" value="TreeGrafter"/>
</dbReference>
<dbReference type="UniPathway" id="UPA00591">
    <property type="reaction ID" value="UER00648"/>
</dbReference>
<keyword evidence="10 15" id="KW-0660">Purine salvage</keyword>
<evidence type="ECO:0000256" key="2">
    <source>
        <dbReference type="ARBA" id="ARBA00004496"/>
    </source>
</evidence>
<dbReference type="GO" id="GO:0000287">
    <property type="term" value="F:magnesium ion binding"/>
    <property type="evidence" value="ECO:0007669"/>
    <property type="project" value="TreeGrafter"/>
</dbReference>
<dbReference type="InterPro" id="IPR050408">
    <property type="entry name" value="HGPRT"/>
</dbReference>
<dbReference type="SUPFAM" id="SSF53271">
    <property type="entry name" value="PRTase-like"/>
    <property type="match status" value="1"/>
</dbReference>
<dbReference type="GO" id="GO:0004422">
    <property type="term" value="F:hypoxanthine phosphoribosyltransferase activity"/>
    <property type="evidence" value="ECO:0007669"/>
    <property type="project" value="InterPro"/>
</dbReference>
<dbReference type="GO" id="GO:0000166">
    <property type="term" value="F:nucleotide binding"/>
    <property type="evidence" value="ECO:0007669"/>
    <property type="project" value="UniProtKB-KW"/>
</dbReference>
<evidence type="ECO:0000256" key="13">
    <source>
        <dbReference type="ARBA" id="ARBA00048811"/>
    </source>
</evidence>
<keyword evidence="19" id="KW-1185">Reference proteome</keyword>
<dbReference type="PANTHER" id="PTHR43340">
    <property type="entry name" value="HYPOXANTHINE-GUANINE PHOSPHORIBOSYLTRANSFERASE"/>
    <property type="match status" value="1"/>
</dbReference>
<dbReference type="GO" id="GO:0046100">
    <property type="term" value="P:hypoxanthine metabolic process"/>
    <property type="evidence" value="ECO:0007669"/>
    <property type="project" value="TreeGrafter"/>
</dbReference>
<dbReference type="Proteomes" id="UP000533469">
    <property type="component" value="Unassembled WGS sequence"/>
</dbReference>
<evidence type="ECO:0000313" key="18">
    <source>
        <dbReference type="EMBL" id="MBB3770895.1"/>
    </source>
</evidence>
<keyword evidence="6 15" id="KW-0963">Cytoplasm</keyword>
<evidence type="ECO:0000256" key="9">
    <source>
        <dbReference type="ARBA" id="ARBA00022723"/>
    </source>
</evidence>
<evidence type="ECO:0000313" key="19">
    <source>
        <dbReference type="Proteomes" id="UP000533469"/>
    </source>
</evidence>
<evidence type="ECO:0000256" key="1">
    <source>
        <dbReference type="ARBA" id="ARBA00001946"/>
    </source>
</evidence>
<dbReference type="EC" id="2.4.2.8" evidence="5 15"/>
<accession>A0A839Z8Z7</accession>
<evidence type="ECO:0000259" key="17">
    <source>
        <dbReference type="Pfam" id="PF00156"/>
    </source>
</evidence>
<dbReference type="InterPro" id="IPR000836">
    <property type="entry name" value="PRTase_dom"/>
</dbReference>
<evidence type="ECO:0000256" key="10">
    <source>
        <dbReference type="ARBA" id="ARBA00022726"/>
    </source>
</evidence>
<dbReference type="GO" id="GO:0006166">
    <property type="term" value="P:purine ribonucleoside salvage"/>
    <property type="evidence" value="ECO:0007669"/>
    <property type="project" value="UniProtKB-KW"/>
</dbReference>
<dbReference type="InterPro" id="IPR029057">
    <property type="entry name" value="PRTase-like"/>
</dbReference>
<comment type="catalytic activity">
    <reaction evidence="14">
        <text>IMP + diphosphate = hypoxanthine + 5-phospho-alpha-D-ribose 1-diphosphate</text>
        <dbReference type="Rhea" id="RHEA:17973"/>
        <dbReference type="ChEBI" id="CHEBI:17368"/>
        <dbReference type="ChEBI" id="CHEBI:33019"/>
        <dbReference type="ChEBI" id="CHEBI:58017"/>
        <dbReference type="ChEBI" id="CHEBI:58053"/>
        <dbReference type="EC" id="2.4.2.8"/>
    </reaction>
    <physiologicalReaction direction="right-to-left" evidence="14">
        <dbReference type="Rhea" id="RHEA:17975"/>
    </physiologicalReaction>
</comment>
<evidence type="ECO:0000256" key="5">
    <source>
        <dbReference type="ARBA" id="ARBA00011895"/>
    </source>
</evidence>
<evidence type="ECO:0000256" key="14">
    <source>
        <dbReference type="ARBA" id="ARBA00049402"/>
    </source>
</evidence>
<dbReference type="RefSeq" id="WP_246339917.1">
    <property type="nucleotide sequence ID" value="NZ_JACICD010000002.1"/>
</dbReference>
<dbReference type="Pfam" id="PF00156">
    <property type="entry name" value="Pribosyltran"/>
    <property type="match status" value="1"/>
</dbReference>
<dbReference type="InterPro" id="IPR005904">
    <property type="entry name" value="Hxn_phspho_trans"/>
</dbReference>
<keyword evidence="11 15" id="KW-0547">Nucleotide-binding</keyword>
<dbReference type="GO" id="GO:0032263">
    <property type="term" value="P:GMP salvage"/>
    <property type="evidence" value="ECO:0007669"/>
    <property type="project" value="TreeGrafter"/>
</dbReference>
<feature type="domain" description="Phosphoribosyltransferase" evidence="17">
    <location>
        <begin position="34"/>
        <end position="187"/>
    </location>
</feature>
<name>A0A839Z8Z7_9HYPH</name>
<feature type="region of interest" description="Disordered" evidence="16">
    <location>
        <begin position="1"/>
        <end position="22"/>
    </location>
</feature>
<comment type="cofactor">
    <cofactor evidence="1 15">
        <name>Mg(2+)</name>
        <dbReference type="ChEBI" id="CHEBI:18420"/>
    </cofactor>
</comment>
<comment type="caution">
    <text evidence="18">The sequence shown here is derived from an EMBL/GenBank/DDBJ whole genome shotgun (WGS) entry which is preliminary data.</text>
</comment>